<accession>A0A811V042</accession>
<comment type="caution">
    <text evidence="1">The sequence shown here is derived from an EMBL/GenBank/DDBJ whole genome shotgun (WGS) entry which is preliminary data.</text>
</comment>
<protein>
    <submittedName>
        <fullName evidence="1">(Mediterranean fruit fly) hypothetical protein</fullName>
    </submittedName>
</protein>
<reference evidence="1" key="1">
    <citation type="submission" date="2020-11" db="EMBL/GenBank/DDBJ databases">
        <authorList>
            <person name="Whitehead M."/>
        </authorList>
    </citation>
    <scope>NUCLEOTIDE SEQUENCE</scope>
    <source>
        <strain evidence="1">EGII</strain>
    </source>
</reference>
<keyword evidence="2" id="KW-1185">Reference proteome</keyword>
<dbReference type="EMBL" id="CAJHJT010000034">
    <property type="protein sequence ID" value="CAD7003695.1"/>
    <property type="molecule type" value="Genomic_DNA"/>
</dbReference>
<sequence>MDFRMAVRNASVSIYCDLAEFLLPFSGMSCTLATLTLESTRIRVAAILFATALVYMQHSNDMQHVSVTCADLMTCLTRSGLRARQRNGHSKAQQNNATRIYT</sequence>
<organism evidence="1 2">
    <name type="scientific">Ceratitis capitata</name>
    <name type="common">Mediterranean fruit fly</name>
    <name type="synonym">Tephritis capitata</name>
    <dbReference type="NCBI Taxonomy" id="7213"/>
    <lineage>
        <taxon>Eukaryota</taxon>
        <taxon>Metazoa</taxon>
        <taxon>Ecdysozoa</taxon>
        <taxon>Arthropoda</taxon>
        <taxon>Hexapoda</taxon>
        <taxon>Insecta</taxon>
        <taxon>Pterygota</taxon>
        <taxon>Neoptera</taxon>
        <taxon>Endopterygota</taxon>
        <taxon>Diptera</taxon>
        <taxon>Brachycera</taxon>
        <taxon>Muscomorpha</taxon>
        <taxon>Tephritoidea</taxon>
        <taxon>Tephritidae</taxon>
        <taxon>Ceratitis</taxon>
        <taxon>Ceratitis</taxon>
    </lineage>
</organism>
<gene>
    <name evidence="1" type="ORF">CCAP1982_LOCUS12132</name>
</gene>
<proteinExistence type="predicted"/>
<name>A0A811V042_CERCA</name>
<evidence type="ECO:0000313" key="1">
    <source>
        <dbReference type="EMBL" id="CAD7003695.1"/>
    </source>
</evidence>
<feature type="non-terminal residue" evidence="1">
    <location>
        <position position="102"/>
    </location>
</feature>
<evidence type="ECO:0000313" key="2">
    <source>
        <dbReference type="Proteomes" id="UP000606786"/>
    </source>
</evidence>
<dbReference type="Proteomes" id="UP000606786">
    <property type="component" value="Unassembled WGS sequence"/>
</dbReference>
<dbReference type="AlphaFoldDB" id="A0A811V042"/>